<feature type="signal peptide" evidence="1">
    <location>
        <begin position="1"/>
        <end position="24"/>
    </location>
</feature>
<name>A0A4R2JF43_9PSEU</name>
<dbReference type="Pfam" id="PF03080">
    <property type="entry name" value="Neprosin"/>
    <property type="match status" value="1"/>
</dbReference>
<sequence length="258" mass="26725">MRKTLLAMAFVAAGVLVTAVPAAASTGHYGPKGNPNLVHANGIDALTFIYGYAAQSATADGSSATMTVAQPTLAAADFHSLAEIAAESADGQQIVEVGWNVDRGLNGDAAPHLFVFHWVNGTATCYNGCGFVPVGPPMAGMTVPTGNAQFAIQHFQGNWWLGYNNTWFGYFPDSLWNGTYTKVGLTQWFGEVAANSASPCTDMGNGLFASSVSAATISGIGFFNGPAVNFSANATNPALYTVNKTDSTTMRFGGPGAC</sequence>
<evidence type="ECO:0000259" key="2">
    <source>
        <dbReference type="PROSITE" id="PS52045"/>
    </source>
</evidence>
<feature type="domain" description="Neprosin PEP catalytic" evidence="2">
    <location>
        <begin position="40"/>
        <end position="258"/>
    </location>
</feature>
<evidence type="ECO:0000256" key="1">
    <source>
        <dbReference type="SAM" id="SignalP"/>
    </source>
</evidence>
<evidence type="ECO:0000313" key="3">
    <source>
        <dbReference type="EMBL" id="TCO54879.1"/>
    </source>
</evidence>
<dbReference type="RefSeq" id="WP_132122669.1">
    <property type="nucleotide sequence ID" value="NZ_SLWS01000008.1"/>
</dbReference>
<dbReference type="Proteomes" id="UP000295680">
    <property type="component" value="Unassembled WGS sequence"/>
</dbReference>
<organism evidence="3 4">
    <name type="scientific">Actinocrispum wychmicini</name>
    <dbReference type="NCBI Taxonomy" id="1213861"/>
    <lineage>
        <taxon>Bacteria</taxon>
        <taxon>Bacillati</taxon>
        <taxon>Actinomycetota</taxon>
        <taxon>Actinomycetes</taxon>
        <taxon>Pseudonocardiales</taxon>
        <taxon>Pseudonocardiaceae</taxon>
        <taxon>Actinocrispum</taxon>
    </lineage>
</organism>
<comment type="caution">
    <text evidence="3">The sequence shown here is derived from an EMBL/GenBank/DDBJ whole genome shotgun (WGS) entry which is preliminary data.</text>
</comment>
<accession>A0A4R2JF43</accession>
<dbReference type="InterPro" id="IPR004314">
    <property type="entry name" value="Neprosin"/>
</dbReference>
<dbReference type="EMBL" id="SLWS01000008">
    <property type="protein sequence ID" value="TCO54879.1"/>
    <property type="molecule type" value="Genomic_DNA"/>
</dbReference>
<dbReference type="PROSITE" id="PS52045">
    <property type="entry name" value="NEPROSIN_PEP_CD"/>
    <property type="match status" value="1"/>
</dbReference>
<gene>
    <name evidence="3" type="ORF">EV192_108167</name>
</gene>
<evidence type="ECO:0000313" key="4">
    <source>
        <dbReference type="Proteomes" id="UP000295680"/>
    </source>
</evidence>
<reference evidence="3 4" key="1">
    <citation type="submission" date="2019-03" db="EMBL/GenBank/DDBJ databases">
        <title>Genomic Encyclopedia of Type Strains, Phase IV (KMG-IV): sequencing the most valuable type-strain genomes for metagenomic binning, comparative biology and taxonomic classification.</title>
        <authorList>
            <person name="Goeker M."/>
        </authorList>
    </citation>
    <scope>NUCLEOTIDE SEQUENCE [LARGE SCALE GENOMIC DNA]</scope>
    <source>
        <strain evidence="3 4">DSM 45934</strain>
    </source>
</reference>
<protein>
    <submittedName>
        <fullName evidence="3">Uncharacterized protein DUF239</fullName>
    </submittedName>
</protein>
<feature type="chain" id="PRO_5020804554" evidence="1">
    <location>
        <begin position="25"/>
        <end position="258"/>
    </location>
</feature>
<keyword evidence="4" id="KW-1185">Reference proteome</keyword>
<dbReference type="PANTHER" id="PTHR31589">
    <property type="entry name" value="PROTEIN, PUTATIVE (DUF239)-RELATED-RELATED"/>
    <property type="match status" value="1"/>
</dbReference>
<keyword evidence="1" id="KW-0732">Signal</keyword>
<dbReference type="OrthoDB" id="3285909at2"/>
<proteinExistence type="predicted"/>
<dbReference type="InterPro" id="IPR053168">
    <property type="entry name" value="Glutamic_endopeptidase"/>
</dbReference>
<dbReference type="AlphaFoldDB" id="A0A4R2JF43"/>